<feature type="non-terminal residue" evidence="2">
    <location>
        <position position="1"/>
    </location>
</feature>
<keyword evidence="3" id="KW-1185">Reference proteome</keyword>
<name>A0AAV5WMI3_9BILA</name>
<dbReference type="PANTHER" id="PTHR18934">
    <property type="entry name" value="ATP-DEPENDENT RNA HELICASE"/>
    <property type="match status" value="1"/>
</dbReference>
<dbReference type="InterPro" id="IPR027417">
    <property type="entry name" value="P-loop_NTPase"/>
</dbReference>
<feature type="domain" description="Helicase C-terminal" evidence="1">
    <location>
        <begin position="127"/>
        <end position="306"/>
    </location>
</feature>
<dbReference type="PROSITE" id="PS51194">
    <property type="entry name" value="HELICASE_CTER"/>
    <property type="match status" value="1"/>
</dbReference>
<comment type="caution">
    <text evidence="2">The sequence shown here is derived from an EMBL/GenBank/DDBJ whole genome shotgun (WGS) entry which is preliminary data.</text>
</comment>
<dbReference type="GO" id="GO:0004386">
    <property type="term" value="F:helicase activity"/>
    <property type="evidence" value="ECO:0007669"/>
    <property type="project" value="TreeGrafter"/>
</dbReference>
<dbReference type="AlphaFoldDB" id="A0AAV5WMI3"/>
<accession>A0AAV5WMI3</accession>
<protein>
    <recommendedName>
        <fullName evidence="1">Helicase C-terminal domain-containing protein</fullName>
    </recommendedName>
</protein>
<dbReference type="SMART" id="SM00490">
    <property type="entry name" value="HELICc"/>
    <property type="match status" value="1"/>
</dbReference>
<dbReference type="SUPFAM" id="SSF52540">
    <property type="entry name" value="P-loop containing nucleoside triphosphate hydrolases"/>
    <property type="match status" value="1"/>
</dbReference>
<dbReference type="InterPro" id="IPR001650">
    <property type="entry name" value="Helicase_C-like"/>
</dbReference>
<evidence type="ECO:0000313" key="3">
    <source>
        <dbReference type="Proteomes" id="UP001432322"/>
    </source>
</evidence>
<dbReference type="PANTHER" id="PTHR18934:SF145">
    <property type="entry name" value="ATP-DEPENDENT RNA HELICASE DHX57-RELATED"/>
    <property type="match status" value="1"/>
</dbReference>
<dbReference type="GO" id="GO:0003723">
    <property type="term" value="F:RNA binding"/>
    <property type="evidence" value="ECO:0007669"/>
    <property type="project" value="TreeGrafter"/>
</dbReference>
<proteinExistence type="predicted"/>
<gene>
    <name evidence="2" type="ORF">PFISCL1PPCAC_22329</name>
</gene>
<reference evidence="2" key="1">
    <citation type="submission" date="2023-10" db="EMBL/GenBank/DDBJ databases">
        <title>Genome assembly of Pristionchus species.</title>
        <authorList>
            <person name="Yoshida K."/>
            <person name="Sommer R.J."/>
        </authorList>
    </citation>
    <scope>NUCLEOTIDE SEQUENCE</scope>
    <source>
        <strain evidence="2">RS5133</strain>
    </source>
</reference>
<evidence type="ECO:0000313" key="2">
    <source>
        <dbReference type="EMBL" id="GMT31032.1"/>
    </source>
</evidence>
<sequence>TLGRLMLMTATLDEKERERYERYFTSNNLKFAVLDYSDTLCRNKHLTMSCYTGTPMPDKFTTTELSQRVSAGSWRKDLAECPHPNTQHLLARVRAALEQAVQAAWLNLQARLDTRRKQNTLNRGCTDASPQGCNMQSIIVILPGLDQVDRMYSGVFQMKGFTNKGLYGFHPVRLTSLVKDDESITSECDKRGDWQPRGNKGRIVFTTNLVANGLTVPNAAYVIDSGQLKLRSPYTRNGLSNMKAVWIDKNMLIQRAGRTGRTNDGEYLLPFSAGKVEEMLQSSHHELLLNRYFDERHFFYSTIYDL</sequence>
<dbReference type="Proteomes" id="UP001432322">
    <property type="component" value="Unassembled WGS sequence"/>
</dbReference>
<dbReference type="Gene3D" id="3.40.50.300">
    <property type="entry name" value="P-loop containing nucleotide triphosphate hydrolases"/>
    <property type="match status" value="1"/>
</dbReference>
<dbReference type="Pfam" id="PF00271">
    <property type="entry name" value="Helicase_C"/>
    <property type="match status" value="1"/>
</dbReference>
<organism evidence="2 3">
    <name type="scientific">Pristionchus fissidentatus</name>
    <dbReference type="NCBI Taxonomy" id="1538716"/>
    <lineage>
        <taxon>Eukaryota</taxon>
        <taxon>Metazoa</taxon>
        <taxon>Ecdysozoa</taxon>
        <taxon>Nematoda</taxon>
        <taxon>Chromadorea</taxon>
        <taxon>Rhabditida</taxon>
        <taxon>Rhabditina</taxon>
        <taxon>Diplogasteromorpha</taxon>
        <taxon>Diplogasteroidea</taxon>
        <taxon>Neodiplogasteridae</taxon>
        <taxon>Pristionchus</taxon>
    </lineage>
</organism>
<dbReference type="EMBL" id="BTSY01000005">
    <property type="protein sequence ID" value="GMT31032.1"/>
    <property type="molecule type" value="Genomic_DNA"/>
</dbReference>
<evidence type="ECO:0000259" key="1">
    <source>
        <dbReference type="PROSITE" id="PS51194"/>
    </source>
</evidence>